<feature type="region of interest" description="Disordered" evidence="1">
    <location>
        <begin position="1"/>
        <end position="20"/>
    </location>
</feature>
<reference evidence="3" key="1">
    <citation type="journal article" date="2019" name="Gigascience">
        <title>De novo genome assembly of the endangered Acer yangbiense, a plant species with extremely small populations endemic to Yunnan Province, China.</title>
        <authorList>
            <person name="Yang J."/>
            <person name="Wariss H.M."/>
            <person name="Tao L."/>
            <person name="Zhang R."/>
            <person name="Yun Q."/>
            <person name="Hollingsworth P."/>
            <person name="Dao Z."/>
            <person name="Luo G."/>
            <person name="Guo H."/>
            <person name="Ma Y."/>
            <person name="Sun W."/>
        </authorList>
    </citation>
    <scope>NUCLEOTIDE SEQUENCE [LARGE SCALE GENOMIC DNA]</scope>
    <source>
        <strain evidence="3">cv. br00</strain>
    </source>
</reference>
<dbReference type="AlphaFoldDB" id="A0A5N5J8D0"/>
<organism evidence="2 3">
    <name type="scientific">Salix brachista</name>
    <dbReference type="NCBI Taxonomy" id="2182728"/>
    <lineage>
        <taxon>Eukaryota</taxon>
        <taxon>Viridiplantae</taxon>
        <taxon>Streptophyta</taxon>
        <taxon>Embryophyta</taxon>
        <taxon>Tracheophyta</taxon>
        <taxon>Spermatophyta</taxon>
        <taxon>Magnoliopsida</taxon>
        <taxon>eudicotyledons</taxon>
        <taxon>Gunneridae</taxon>
        <taxon>Pentapetalae</taxon>
        <taxon>rosids</taxon>
        <taxon>fabids</taxon>
        <taxon>Malpighiales</taxon>
        <taxon>Salicaceae</taxon>
        <taxon>Saliceae</taxon>
        <taxon>Salix</taxon>
    </lineage>
</organism>
<comment type="caution">
    <text evidence="2">The sequence shown here is derived from an EMBL/GenBank/DDBJ whole genome shotgun (WGS) entry which is preliminary data.</text>
</comment>
<keyword evidence="3" id="KW-1185">Reference proteome</keyword>
<dbReference type="EMBL" id="VDCV01000018">
    <property type="protein sequence ID" value="KAB5514104.1"/>
    <property type="molecule type" value="Genomic_DNA"/>
</dbReference>
<evidence type="ECO:0000256" key="1">
    <source>
        <dbReference type="SAM" id="MobiDB-lite"/>
    </source>
</evidence>
<evidence type="ECO:0000313" key="2">
    <source>
        <dbReference type="EMBL" id="KAB5514104.1"/>
    </source>
</evidence>
<proteinExistence type="predicted"/>
<gene>
    <name evidence="2" type="ORF">DKX38_028010</name>
</gene>
<protein>
    <submittedName>
        <fullName evidence="2">Uncharacterized protein</fullName>
    </submittedName>
</protein>
<dbReference type="Proteomes" id="UP000326939">
    <property type="component" value="Chromosome 18"/>
</dbReference>
<name>A0A5N5J8D0_9ROSI</name>
<accession>A0A5N5J8D0</accession>
<evidence type="ECO:0000313" key="3">
    <source>
        <dbReference type="Proteomes" id="UP000326939"/>
    </source>
</evidence>
<sequence>MPNPRCQVNMSESSPSEPLNHEQIQAITTRRNGKIIDKATGFGIPKDTTPIQGSNAPIPVILGRPFLATSNALINCGNRVMKLSFGNITVEVNIFNISKNIIKHNIIREVGLIQIICQEHFEREWIKDPLERTLIHDERFYSLESVDKEVRELETYLDPMLIMSTGQWSHRLSL</sequence>